<dbReference type="Gene3D" id="1.10.357.40">
    <property type="entry name" value="YbiA-like"/>
    <property type="match status" value="1"/>
</dbReference>
<organism evidence="3 4">
    <name type="scientific">Colletotrichum cuscutae</name>
    <dbReference type="NCBI Taxonomy" id="1209917"/>
    <lineage>
        <taxon>Eukaryota</taxon>
        <taxon>Fungi</taxon>
        <taxon>Dikarya</taxon>
        <taxon>Ascomycota</taxon>
        <taxon>Pezizomycotina</taxon>
        <taxon>Sordariomycetes</taxon>
        <taxon>Hypocreomycetidae</taxon>
        <taxon>Glomerellales</taxon>
        <taxon>Glomerellaceae</taxon>
        <taxon>Colletotrichum</taxon>
        <taxon>Colletotrichum acutatum species complex</taxon>
    </lineage>
</organism>
<dbReference type="Proteomes" id="UP001239213">
    <property type="component" value="Unassembled WGS sequence"/>
</dbReference>
<keyword evidence="4" id="KW-1185">Reference proteome</keyword>
<gene>
    <name evidence="3" type="ORF">CCUS01_02929</name>
</gene>
<feature type="domain" description="NADAR" evidence="2">
    <location>
        <begin position="33"/>
        <end position="200"/>
    </location>
</feature>
<evidence type="ECO:0000256" key="1">
    <source>
        <dbReference type="SAM" id="MobiDB-lite"/>
    </source>
</evidence>
<evidence type="ECO:0000313" key="4">
    <source>
        <dbReference type="Proteomes" id="UP001239213"/>
    </source>
</evidence>
<evidence type="ECO:0000259" key="2">
    <source>
        <dbReference type="Pfam" id="PF08719"/>
    </source>
</evidence>
<dbReference type="InterPro" id="IPR012816">
    <property type="entry name" value="NADAR"/>
</dbReference>
<dbReference type="AlphaFoldDB" id="A0AAI9YAS1"/>
<dbReference type="SUPFAM" id="SSF143990">
    <property type="entry name" value="YbiA-like"/>
    <property type="match status" value="1"/>
</dbReference>
<reference evidence="3" key="1">
    <citation type="submission" date="2016-11" db="EMBL/GenBank/DDBJ databases">
        <title>The genome sequence of Colletotrichum cuscutae.</title>
        <authorList>
            <person name="Baroncelli R."/>
        </authorList>
    </citation>
    <scope>NUCLEOTIDE SEQUENCE</scope>
    <source>
        <strain evidence="3">IMI 304802</strain>
    </source>
</reference>
<feature type="region of interest" description="Disordered" evidence="1">
    <location>
        <begin position="202"/>
        <end position="236"/>
    </location>
</feature>
<sequence>MSPAKKKPGKKQPSSDPPDSDDSSLPVFFHMPQEKWPWHQFCQWYPSVFTVSKQEISALCGREVDPADPYGSITVTCAEQFMMYCKAAYFGDTQRQARIMQEKDPKEQKKLGKGTVGFNDARWDEVKSKVVEVGSIAKFGQNPHLKAILMSTGERLLVEASRTDRIWGIGFKADEAMVNQANWGENRLGKALMEARRILREEEAQERMGTNSKTEEDVEEEEKTGGIAPPNTCPDNIGKVYTQLSLVPSKQLYT</sequence>
<dbReference type="CDD" id="cd15457">
    <property type="entry name" value="NADAR"/>
    <property type="match status" value="1"/>
</dbReference>
<evidence type="ECO:0000313" key="3">
    <source>
        <dbReference type="EMBL" id="KAK1493628.1"/>
    </source>
</evidence>
<comment type="caution">
    <text evidence="3">The sequence shown here is derived from an EMBL/GenBank/DDBJ whole genome shotgun (WGS) entry which is preliminary data.</text>
</comment>
<name>A0AAI9YAS1_9PEZI</name>
<protein>
    <recommendedName>
        <fullName evidence="2">NADAR domain-containing protein</fullName>
    </recommendedName>
</protein>
<proteinExistence type="predicted"/>
<dbReference type="NCBIfam" id="TIGR02464">
    <property type="entry name" value="ribofla_fusion"/>
    <property type="match status" value="1"/>
</dbReference>
<dbReference type="EMBL" id="MPDP01000024">
    <property type="protein sequence ID" value="KAK1493628.1"/>
    <property type="molecule type" value="Genomic_DNA"/>
</dbReference>
<accession>A0AAI9YAS1</accession>
<feature type="compositionally biased region" description="Basic residues" evidence="1">
    <location>
        <begin position="1"/>
        <end position="10"/>
    </location>
</feature>
<dbReference type="Pfam" id="PF08719">
    <property type="entry name" value="NADAR"/>
    <property type="match status" value="1"/>
</dbReference>
<feature type="region of interest" description="Disordered" evidence="1">
    <location>
        <begin position="1"/>
        <end position="26"/>
    </location>
</feature>
<dbReference type="InterPro" id="IPR037238">
    <property type="entry name" value="YbiA-like_sf"/>
</dbReference>